<proteinExistence type="predicted"/>
<organism evidence="3 4">
    <name type="scientific">Sordaria brevicollis</name>
    <dbReference type="NCBI Taxonomy" id="83679"/>
    <lineage>
        <taxon>Eukaryota</taxon>
        <taxon>Fungi</taxon>
        <taxon>Dikarya</taxon>
        <taxon>Ascomycota</taxon>
        <taxon>Pezizomycotina</taxon>
        <taxon>Sordariomycetes</taxon>
        <taxon>Sordariomycetidae</taxon>
        <taxon>Sordariales</taxon>
        <taxon>Sordariaceae</taxon>
        <taxon>Sordaria</taxon>
    </lineage>
</organism>
<evidence type="ECO:0000256" key="1">
    <source>
        <dbReference type="SAM" id="MobiDB-lite"/>
    </source>
</evidence>
<name>A0AAE0UDQ8_SORBR</name>
<sequence>MSQTRGHAPRGTASVPNSNCHDDCSTGMLPSSELAKSDADNASGNSISDQPKTFKDLPQEMRDVIWKESLLDSDNYNKFSGCNVNPDEAFPPWESQHGPILLSSRAPTIAHLCQDARAAALKHHNQDWTQSGLSPLQKSYNPSPGLWRSTLLVPKSYNKLGYGVLAEELQREPFKGHSLLLDASKMLDLPVPYWYTPDDSSIHRTLQNNHRTQAYNFLKHARDDQVMVTLPYLRVTATFACSQWSQWKILACQVPDCNDDQVFAQLLERYDWDFGSFVYRDVYVDAQDHNALWCILRGARHFFPSEANQIYNASIHEDVQNALKSLRDIWVQKSRELSGGEEVMPRVKPVFKIRIQIELD</sequence>
<feature type="region of interest" description="Disordered" evidence="1">
    <location>
        <begin position="1"/>
        <end position="58"/>
    </location>
</feature>
<comment type="caution">
    <text evidence="3">The sequence shown here is derived from an EMBL/GenBank/DDBJ whole genome shotgun (WGS) entry which is preliminary data.</text>
</comment>
<evidence type="ECO:0000313" key="4">
    <source>
        <dbReference type="Proteomes" id="UP001281003"/>
    </source>
</evidence>
<evidence type="ECO:0000313" key="3">
    <source>
        <dbReference type="EMBL" id="KAK3400343.1"/>
    </source>
</evidence>
<accession>A0AAE0UDQ8</accession>
<reference evidence="3" key="1">
    <citation type="journal article" date="2023" name="Mol. Phylogenet. Evol.">
        <title>Genome-scale phylogeny and comparative genomics of the fungal order Sordariales.</title>
        <authorList>
            <person name="Hensen N."/>
            <person name="Bonometti L."/>
            <person name="Westerberg I."/>
            <person name="Brannstrom I.O."/>
            <person name="Guillou S."/>
            <person name="Cros-Aarteil S."/>
            <person name="Calhoun S."/>
            <person name="Haridas S."/>
            <person name="Kuo A."/>
            <person name="Mondo S."/>
            <person name="Pangilinan J."/>
            <person name="Riley R."/>
            <person name="LaButti K."/>
            <person name="Andreopoulos B."/>
            <person name="Lipzen A."/>
            <person name="Chen C."/>
            <person name="Yan M."/>
            <person name="Daum C."/>
            <person name="Ng V."/>
            <person name="Clum A."/>
            <person name="Steindorff A."/>
            <person name="Ohm R.A."/>
            <person name="Martin F."/>
            <person name="Silar P."/>
            <person name="Natvig D.O."/>
            <person name="Lalanne C."/>
            <person name="Gautier V."/>
            <person name="Ament-Velasquez S.L."/>
            <person name="Kruys A."/>
            <person name="Hutchinson M.I."/>
            <person name="Powell A.J."/>
            <person name="Barry K."/>
            <person name="Miller A.N."/>
            <person name="Grigoriev I.V."/>
            <person name="Debuchy R."/>
            <person name="Gladieux P."/>
            <person name="Hiltunen Thoren M."/>
            <person name="Johannesson H."/>
        </authorList>
    </citation>
    <scope>NUCLEOTIDE SEQUENCE</scope>
    <source>
        <strain evidence="3">FGSC 1904</strain>
    </source>
</reference>
<protein>
    <recommendedName>
        <fullName evidence="2">2EXR domain-containing protein</fullName>
    </recommendedName>
</protein>
<dbReference type="Proteomes" id="UP001281003">
    <property type="component" value="Unassembled WGS sequence"/>
</dbReference>
<dbReference type="EMBL" id="JAUTDP010000004">
    <property type="protein sequence ID" value="KAK3400343.1"/>
    <property type="molecule type" value="Genomic_DNA"/>
</dbReference>
<dbReference type="InterPro" id="IPR045518">
    <property type="entry name" value="2EXR"/>
</dbReference>
<reference evidence="3" key="2">
    <citation type="submission" date="2023-07" db="EMBL/GenBank/DDBJ databases">
        <authorList>
            <consortium name="Lawrence Berkeley National Laboratory"/>
            <person name="Haridas S."/>
            <person name="Hensen N."/>
            <person name="Bonometti L."/>
            <person name="Westerberg I."/>
            <person name="Brannstrom I.O."/>
            <person name="Guillou S."/>
            <person name="Cros-Aarteil S."/>
            <person name="Calhoun S."/>
            <person name="Kuo A."/>
            <person name="Mondo S."/>
            <person name="Pangilinan J."/>
            <person name="Riley R."/>
            <person name="LaButti K."/>
            <person name="Andreopoulos B."/>
            <person name="Lipzen A."/>
            <person name="Chen C."/>
            <person name="Yanf M."/>
            <person name="Daum C."/>
            <person name="Ng V."/>
            <person name="Clum A."/>
            <person name="Steindorff A."/>
            <person name="Ohm R."/>
            <person name="Martin F."/>
            <person name="Silar P."/>
            <person name="Natvig D."/>
            <person name="Lalanne C."/>
            <person name="Gautier V."/>
            <person name="Ament-velasquez S.L."/>
            <person name="Kruys A."/>
            <person name="Hutchinson M.I."/>
            <person name="Powell A.J."/>
            <person name="Barry K."/>
            <person name="Miller A.N."/>
            <person name="Grigoriev I.V."/>
            <person name="Debuchy R."/>
            <person name="Gladieux P."/>
            <person name="Thoren M.H."/>
            <person name="Johannesson H."/>
        </authorList>
    </citation>
    <scope>NUCLEOTIDE SEQUENCE</scope>
    <source>
        <strain evidence="3">FGSC 1904</strain>
    </source>
</reference>
<evidence type="ECO:0000259" key="2">
    <source>
        <dbReference type="Pfam" id="PF20150"/>
    </source>
</evidence>
<dbReference type="AlphaFoldDB" id="A0AAE0UDQ8"/>
<keyword evidence="4" id="KW-1185">Reference proteome</keyword>
<feature type="compositionally biased region" description="Polar residues" evidence="1">
    <location>
        <begin position="40"/>
        <end position="51"/>
    </location>
</feature>
<dbReference type="Pfam" id="PF20150">
    <property type="entry name" value="2EXR"/>
    <property type="match status" value="1"/>
</dbReference>
<feature type="domain" description="2EXR" evidence="2">
    <location>
        <begin position="53"/>
        <end position="125"/>
    </location>
</feature>
<gene>
    <name evidence="3" type="ORF">B0T20DRAFT_182506</name>
</gene>